<feature type="signal peptide" evidence="2">
    <location>
        <begin position="1"/>
        <end position="27"/>
    </location>
</feature>
<evidence type="ECO:0000313" key="4">
    <source>
        <dbReference type="Proteomes" id="UP000252415"/>
    </source>
</evidence>
<dbReference type="RefSeq" id="WP_114379514.1">
    <property type="nucleotide sequence ID" value="NZ_QPJD01000004.1"/>
</dbReference>
<dbReference type="Pfam" id="PF01547">
    <property type="entry name" value="SBP_bac_1"/>
    <property type="match status" value="1"/>
</dbReference>
<accession>A0A368W4A9</accession>
<reference evidence="3 4" key="1">
    <citation type="submission" date="2018-07" db="EMBL/GenBank/DDBJ databases">
        <title>Genomic Encyclopedia of Type Strains, Phase III (KMG-III): the genomes of soil and plant-associated and newly described type strains.</title>
        <authorList>
            <person name="Whitman W."/>
        </authorList>
    </citation>
    <scope>NUCLEOTIDE SEQUENCE [LARGE SCALE GENOMIC DNA]</scope>
    <source>
        <strain evidence="3 4">CECT 7506</strain>
    </source>
</reference>
<sequence length="560" mass="61598">MKKLKMLTVMALACVVALTGCSSAKNAESGNNASPKESAAATNSEPVTPEKLTWFADASFWNPPAPWSTDPNTVEGVITQKTGLTFEFNIPAQDAGTKLNLMLATSQELPDLMTITDSQLHKKLVDSGKIWDLDEFMQKYNPSSPLLTSFPADVKKAIIRKYGAFAAIPSHINSEDLQKTYPPVSELVADAAKYSVNNNAIFNEKIMKEAGISIDDLKTEDGVLAAFEKVKNLKVDGAPVIPMQINGKVYQQATIPTLQEYFGAMSVDKDGNFRDIIFAPETKHVLKFMFKAAQGGYFDPGQMTMDDAAMAAAVKTGRVFCFIGNIANSGFRDEKLGPIWVNPGPIQSNQGTKPIAARASEPGSGWMQTSISKTAKHPERIAKWIDYMMSEEGKTLHFFGFEGKDYTVQNGLLVRTEQGIKNQNDRTKTGVDMFWQFFNGAWNDHVTPAPSAPLDVMATKAHTAAVKASTIYDSTPLGMPEGFFPPDSKEAKQEAEIRLYKEAQISKIILSKDEAAFNKNYEEMTNKIKDLGQLELDAKKNEQFHKQEQELGITVKGINS</sequence>
<dbReference type="Gene3D" id="3.40.190.10">
    <property type="entry name" value="Periplasmic binding protein-like II"/>
    <property type="match status" value="2"/>
</dbReference>
<dbReference type="Proteomes" id="UP000252415">
    <property type="component" value="Unassembled WGS sequence"/>
</dbReference>
<dbReference type="InterPro" id="IPR050490">
    <property type="entry name" value="Bact_solute-bd_prot1"/>
</dbReference>
<comment type="caution">
    <text evidence="3">The sequence shown here is derived from an EMBL/GenBank/DDBJ whole genome shotgun (WGS) entry which is preliminary data.</text>
</comment>
<proteinExistence type="predicted"/>
<dbReference type="EMBL" id="QPJD01000004">
    <property type="protein sequence ID" value="RCW49617.1"/>
    <property type="molecule type" value="Genomic_DNA"/>
</dbReference>
<keyword evidence="4" id="KW-1185">Reference proteome</keyword>
<dbReference type="OrthoDB" id="9787283at2"/>
<dbReference type="AlphaFoldDB" id="A0A368W4A9"/>
<keyword evidence="2" id="KW-0732">Signal</keyword>
<feature type="region of interest" description="Disordered" evidence="1">
    <location>
        <begin position="26"/>
        <end position="46"/>
    </location>
</feature>
<feature type="region of interest" description="Disordered" evidence="1">
    <location>
        <begin position="347"/>
        <end position="372"/>
    </location>
</feature>
<dbReference type="PANTHER" id="PTHR43649">
    <property type="entry name" value="ARABINOSE-BINDING PROTEIN-RELATED"/>
    <property type="match status" value="1"/>
</dbReference>
<organism evidence="3 4">
    <name type="scientific">Paenibacillus prosopidis</name>
    <dbReference type="NCBI Taxonomy" id="630520"/>
    <lineage>
        <taxon>Bacteria</taxon>
        <taxon>Bacillati</taxon>
        <taxon>Bacillota</taxon>
        <taxon>Bacilli</taxon>
        <taxon>Bacillales</taxon>
        <taxon>Paenibacillaceae</taxon>
        <taxon>Paenibacillus</taxon>
    </lineage>
</organism>
<evidence type="ECO:0000256" key="1">
    <source>
        <dbReference type="SAM" id="MobiDB-lite"/>
    </source>
</evidence>
<name>A0A368W4A9_9BACL</name>
<dbReference type="PROSITE" id="PS51257">
    <property type="entry name" value="PROKAR_LIPOPROTEIN"/>
    <property type="match status" value="1"/>
</dbReference>
<feature type="chain" id="PRO_5038355974" evidence="2">
    <location>
        <begin position="28"/>
        <end position="560"/>
    </location>
</feature>
<protein>
    <submittedName>
        <fullName evidence="3">Putative aldouronate transport system substrate-binding protein</fullName>
    </submittedName>
</protein>
<gene>
    <name evidence="3" type="ORF">DFP97_104275</name>
</gene>
<evidence type="ECO:0000256" key="2">
    <source>
        <dbReference type="SAM" id="SignalP"/>
    </source>
</evidence>
<dbReference type="SUPFAM" id="SSF53850">
    <property type="entry name" value="Periplasmic binding protein-like II"/>
    <property type="match status" value="1"/>
</dbReference>
<dbReference type="PANTHER" id="PTHR43649:SF12">
    <property type="entry name" value="DIACETYLCHITOBIOSE BINDING PROTEIN DASA"/>
    <property type="match status" value="1"/>
</dbReference>
<evidence type="ECO:0000313" key="3">
    <source>
        <dbReference type="EMBL" id="RCW49617.1"/>
    </source>
</evidence>
<dbReference type="InterPro" id="IPR006059">
    <property type="entry name" value="SBP"/>
</dbReference>